<feature type="domain" description="ABC1 atypical kinase-like" evidence="5">
    <location>
        <begin position="46"/>
        <end position="295"/>
    </location>
</feature>
<keyword evidence="4" id="KW-0067">ATP-binding</keyword>
<dbReference type="HOGENOM" id="CLU_006533_9_0_1"/>
<dbReference type="AlphaFoldDB" id="A0A0C9TL28"/>
<dbReference type="InterPro" id="IPR034646">
    <property type="entry name" value="ADCK3_dom"/>
</dbReference>
<dbReference type="EMBL" id="KN837260">
    <property type="protein sequence ID" value="KIJ30513.1"/>
    <property type="molecule type" value="Genomic_DNA"/>
</dbReference>
<evidence type="ECO:0000256" key="1">
    <source>
        <dbReference type="ARBA" id="ARBA00009670"/>
    </source>
</evidence>
<evidence type="ECO:0000256" key="2">
    <source>
        <dbReference type="ARBA" id="ARBA00022679"/>
    </source>
</evidence>
<sequence length="407" mass="46294">MSNDANLNRLVSKLSQMRGAALKMGQFMSIQDTHVLPEDLERVFRRVQDSAHYMPNWQMEKMMESSLGPDWRSHFTSFNPIPSHAASIGQVHQGVLSASSSPTGKEEEVAIKIQFPNIIQSISSDLGYLKLLLGASFILPKGLFLDSTIKVFKEELADECNYKREAEYINKYRSLEAIKANDRYRVPWVWEGSTESVLVMERMKGVSVGGDVVKRISQEDRNEIAVRVVELCLRELFEFRMMQTDPNWTNFLWNSGTRQIELIDFGATREYSKEFTDNWLRLLSAAISGDREICIDSSLKLGYFIGGENEVMTNAHITSMRLLGTPFRESTPQPFSFAKGSDWTRITEEIRTQIPAMLNNRLTPPPRETYSLNRKLSGAFLLAARLGANIDCRQIWEKVVEGTPSLS</sequence>
<dbReference type="Pfam" id="PF03109">
    <property type="entry name" value="ABC1"/>
    <property type="match status" value="1"/>
</dbReference>
<dbReference type="GO" id="GO:0005524">
    <property type="term" value="F:ATP binding"/>
    <property type="evidence" value="ECO:0007669"/>
    <property type="project" value="UniProtKB-KW"/>
</dbReference>
<dbReference type="OrthoDB" id="201153at2759"/>
<evidence type="ECO:0000313" key="7">
    <source>
        <dbReference type="Proteomes" id="UP000054279"/>
    </source>
</evidence>
<dbReference type="GO" id="GO:0016740">
    <property type="term" value="F:transferase activity"/>
    <property type="evidence" value="ECO:0007669"/>
    <property type="project" value="UniProtKB-KW"/>
</dbReference>
<keyword evidence="2" id="KW-0808">Transferase</keyword>
<dbReference type="InterPro" id="IPR011009">
    <property type="entry name" value="Kinase-like_dom_sf"/>
</dbReference>
<comment type="similarity">
    <text evidence="1">Belongs to the protein kinase superfamily. ADCK protein kinase family.</text>
</comment>
<dbReference type="CDD" id="cd13970">
    <property type="entry name" value="ABC1_ADCK3"/>
    <property type="match status" value="1"/>
</dbReference>
<dbReference type="PANTHER" id="PTHR43851">
    <property type="match status" value="1"/>
</dbReference>
<evidence type="ECO:0000259" key="5">
    <source>
        <dbReference type="Pfam" id="PF03109"/>
    </source>
</evidence>
<dbReference type="SUPFAM" id="SSF56112">
    <property type="entry name" value="Protein kinase-like (PK-like)"/>
    <property type="match status" value="1"/>
</dbReference>
<name>A0A0C9TL28_SPHS4</name>
<dbReference type="GO" id="GO:0006744">
    <property type="term" value="P:ubiquinone biosynthetic process"/>
    <property type="evidence" value="ECO:0007669"/>
    <property type="project" value="TreeGrafter"/>
</dbReference>
<proteinExistence type="inferred from homology"/>
<keyword evidence="7" id="KW-1185">Reference proteome</keyword>
<reference evidence="6 7" key="1">
    <citation type="submission" date="2014-06" db="EMBL/GenBank/DDBJ databases">
        <title>Evolutionary Origins and Diversification of the Mycorrhizal Mutualists.</title>
        <authorList>
            <consortium name="DOE Joint Genome Institute"/>
            <consortium name="Mycorrhizal Genomics Consortium"/>
            <person name="Kohler A."/>
            <person name="Kuo A."/>
            <person name="Nagy L.G."/>
            <person name="Floudas D."/>
            <person name="Copeland A."/>
            <person name="Barry K.W."/>
            <person name="Cichocki N."/>
            <person name="Veneault-Fourrey C."/>
            <person name="LaButti K."/>
            <person name="Lindquist E.A."/>
            <person name="Lipzen A."/>
            <person name="Lundell T."/>
            <person name="Morin E."/>
            <person name="Murat C."/>
            <person name="Riley R."/>
            <person name="Ohm R."/>
            <person name="Sun H."/>
            <person name="Tunlid A."/>
            <person name="Henrissat B."/>
            <person name="Grigoriev I.V."/>
            <person name="Hibbett D.S."/>
            <person name="Martin F."/>
        </authorList>
    </citation>
    <scope>NUCLEOTIDE SEQUENCE [LARGE SCALE GENOMIC DNA]</scope>
    <source>
        <strain evidence="6 7">SS14</strain>
    </source>
</reference>
<dbReference type="Proteomes" id="UP000054279">
    <property type="component" value="Unassembled WGS sequence"/>
</dbReference>
<evidence type="ECO:0000256" key="3">
    <source>
        <dbReference type="ARBA" id="ARBA00022741"/>
    </source>
</evidence>
<keyword evidence="3" id="KW-0547">Nucleotide-binding</keyword>
<evidence type="ECO:0000256" key="4">
    <source>
        <dbReference type="ARBA" id="ARBA00022840"/>
    </source>
</evidence>
<dbReference type="InterPro" id="IPR004147">
    <property type="entry name" value="ABC1_dom"/>
</dbReference>
<gene>
    <name evidence="6" type="ORF">M422DRAFT_61704</name>
</gene>
<organism evidence="6 7">
    <name type="scientific">Sphaerobolus stellatus (strain SS14)</name>
    <dbReference type="NCBI Taxonomy" id="990650"/>
    <lineage>
        <taxon>Eukaryota</taxon>
        <taxon>Fungi</taxon>
        <taxon>Dikarya</taxon>
        <taxon>Basidiomycota</taxon>
        <taxon>Agaricomycotina</taxon>
        <taxon>Agaricomycetes</taxon>
        <taxon>Phallomycetidae</taxon>
        <taxon>Geastrales</taxon>
        <taxon>Sphaerobolaceae</taxon>
        <taxon>Sphaerobolus</taxon>
    </lineage>
</organism>
<dbReference type="PANTHER" id="PTHR43851:SF3">
    <property type="entry name" value="COENZYME Q8"/>
    <property type="match status" value="1"/>
</dbReference>
<dbReference type="InterPro" id="IPR051409">
    <property type="entry name" value="Atypical_kinase_ADCK"/>
</dbReference>
<accession>A0A0C9TL28</accession>
<protein>
    <recommendedName>
        <fullName evidence="5">ABC1 atypical kinase-like domain-containing protein</fullName>
    </recommendedName>
</protein>
<evidence type="ECO:0000313" key="6">
    <source>
        <dbReference type="EMBL" id="KIJ30513.1"/>
    </source>
</evidence>